<dbReference type="SMART" id="SM00758">
    <property type="entry name" value="PA14"/>
    <property type="match status" value="1"/>
</dbReference>
<dbReference type="AlphaFoldDB" id="A0A4R8RUJ1"/>
<evidence type="ECO:0000313" key="5">
    <source>
        <dbReference type="Proteomes" id="UP000295117"/>
    </source>
</evidence>
<dbReference type="InterPro" id="IPR031768">
    <property type="entry name" value="CBM60_xylan-bd"/>
</dbReference>
<dbReference type="Gene3D" id="3.90.182.10">
    <property type="entry name" value="Toxin - Anthrax Protective Antigen,domain 1"/>
    <property type="match status" value="1"/>
</dbReference>
<dbReference type="InterPro" id="IPR037524">
    <property type="entry name" value="PA14/GLEYA"/>
</dbReference>
<organism evidence="4 5">
    <name type="scientific">Mycobacteroides salmoniphilum</name>
    <dbReference type="NCBI Taxonomy" id="404941"/>
    <lineage>
        <taxon>Bacteria</taxon>
        <taxon>Bacillati</taxon>
        <taxon>Actinomycetota</taxon>
        <taxon>Actinomycetes</taxon>
        <taxon>Mycobacteriales</taxon>
        <taxon>Mycobacteriaceae</taxon>
        <taxon>Mycobacteroides</taxon>
    </lineage>
</organism>
<dbReference type="PROSITE" id="PS51820">
    <property type="entry name" value="PA14"/>
    <property type="match status" value="1"/>
</dbReference>
<feature type="signal peptide" evidence="2">
    <location>
        <begin position="1"/>
        <end position="26"/>
    </location>
</feature>
<gene>
    <name evidence="4" type="ORF">DE4585_04811</name>
</gene>
<feature type="region of interest" description="Disordered" evidence="1">
    <location>
        <begin position="157"/>
        <end position="177"/>
    </location>
</feature>
<proteinExistence type="predicted"/>
<dbReference type="Proteomes" id="UP000295117">
    <property type="component" value="Unassembled WGS sequence"/>
</dbReference>
<accession>A0A4R8RUJ1</accession>
<dbReference type="InterPro" id="IPR011658">
    <property type="entry name" value="PA14_dom"/>
</dbReference>
<reference evidence="4 5" key="1">
    <citation type="journal article" date="2019" name="Sci. Rep.">
        <title>Extended insight into the Mycobacterium chelonae-abscessus complex through whole genome sequencing of Mycobacterium salmoniphilum outbreak and Mycobacterium salmoniphilum-like strains.</title>
        <authorList>
            <person name="Behra P.R.K."/>
            <person name="Das S."/>
            <person name="Pettersson B.M.F."/>
            <person name="Shirreff L."/>
            <person name="DuCote T."/>
            <person name="Jacobsson K.G."/>
            <person name="Ennis D.G."/>
            <person name="Kirsebom L.A."/>
        </authorList>
    </citation>
    <scope>NUCLEOTIDE SEQUENCE [LARGE SCALE GENOMIC DNA]</scope>
    <source>
        <strain evidence="4 5">DE 4585</strain>
    </source>
</reference>
<feature type="compositionally biased region" description="Low complexity" evidence="1">
    <location>
        <begin position="157"/>
        <end position="172"/>
    </location>
</feature>
<feature type="domain" description="PA14" evidence="3">
    <location>
        <begin position="180"/>
        <end position="332"/>
    </location>
</feature>
<evidence type="ECO:0000256" key="1">
    <source>
        <dbReference type="SAM" id="MobiDB-lite"/>
    </source>
</evidence>
<protein>
    <submittedName>
        <fullName evidence="4">PA14 domain protein</fullName>
    </submittedName>
</protein>
<dbReference type="RefSeq" id="WP_134074016.1">
    <property type="nucleotide sequence ID" value="NZ_PECH01000010.1"/>
</dbReference>
<comment type="caution">
    <text evidence="4">The sequence shown here is derived from an EMBL/GenBank/DDBJ whole genome shotgun (WGS) entry which is preliminary data.</text>
</comment>
<dbReference type="Pfam" id="PF16841">
    <property type="entry name" value="CBM60"/>
    <property type="match status" value="1"/>
</dbReference>
<name>A0A4R8RUJ1_9MYCO</name>
<dbReference type="EMBL" id="PECH01000010">
    <property type="protein sequence ID" value="TDZ77417.1"/>
    <property type="molecule type" value="Genomic_DNA"/>
</dbReference>
<keyword evidence="2" id="KW-0732">Signal</keyword>
<dbReference type="SUPFAM" id="SSF56988">
    <property type="entry name" value="Anthrax protective antigen"/>
    <property type="match status" value="1"/>
</dbReference>
<dbReference type="Pfam" id="PF07691">
    <property type="entry name" value="PA14"/>
    <property type="match status" value="1"/>
</dbReference>
<feature type="chain" id="PRO_5020326609" evidence="2">
    <location>
        <begin position="27"/>
        <end position="594"/>
    </location>
</feature>
<evidence type="ECO:0000259" key="3">
    <source>
        <dbReference type="PROSITE" id="PS51820"/>
    </source>
</evidence>
<evidence type="ECO:0000313" key="4">
    <source>
        <dbReference type="EMBL" id="TDZ77417.1"/>
    </source>
</evidence>
<sequence precursor="true">MRVLRFLAVVAVLVAIGITFPSVSQADTAIEAESMSYSNGGGGTWADSSASGGTLLGLYGQNAVATNTVWLQASSRIVIRARGQQCLGAPAMRVSVDNAAVGNFTVSANALTEYSVDLSIPEGSHSITITNSAAYSTFFCGRMLVLDKVTVVWTAPTTTTPPTTVPPTATTTPTPPSSDCVVNEYQASYYNNTVLSGDPVVRQCETSVGGNFRSAAPVSGVNASNWGAQYVGTIRFPVSGSYVFSADTGNMAVRVWLDGQLVIDKGAVSWGRNLAAKNVTAGDHTVQVAFWKASGDSFEFFSVSQMGPGAASTNGNYYAADSFWNTPIPADAQIDPRSDGWVAMLGNQNGISLNSSTWTQPIYVAPPGTPTRAIRITNSSKNLTVPYLSSYKASPDGDSALIIVDQAKGCAYELEMFNNSSSAVASASYHAYTGTGGHTSGPAHSGGELSWLAGLIRSAEVNSGGINHALRYALPIGSPRFVYPGTRSDGSTPNGIPQGTRMRLDPSLDLDQFTLTPFQRMVAVALQSYGGYNADTAGVLAVATENTAASAPFNLSLSGLPQALIQHLQFLKPTVTSTDIRLDEQADQTCAQQQ</sequence>
<evidence type="ECO:0000256" key="2">
    <source>
        <dbReference type="SAM" id="SignalP"/>
    </source>
</evidence>
<dbReference type="Gene3D" id="2.60.120.260">
    <property type="entry name" value="Galactose-binding domain-like"/>
    <property type="match status" value="1"/>
</dbReference>